<name>A0A6H1ZY29_9ZZZZ</name>
<evidence type="ECO:0000313" key="3">
    <source>
        <dbReference type="EMBL" id="QJA52175.1"/>
    </source>
</evidence>
<comment type="similarity">
    <text evidence="1">Belongs to the peptidase S49 family.</text>
</comment>
<evidence type="ECO:0000259" key="2">
    <source>
        <dbReference type="Pfam" id="PF01343"/>
    </source>
</evidence>
<dbReference type="SUPFAM" id="SSF52096">
    <property type="entry name" value="ClpP/crotonase"/>
    <property type="match status" value="1"/>
</dbReference>
<dbReference type="PANTHER" id="PTHR42987">
    <property type="entry name" value="PEPTIDASE S49"/>
    <property type="match status" value="1"/>
</dbReference>
<dbReference type="PANTHER" id="PTHR42987:SF4">
    <property type="entry name" value="PROTEASE SOHB-RELATED"/>
    <property type="match status" value="1"/>
</dbReference>
<dbReference type="InterPro" id="IPR029045">
    <property type="entry name" value="ClpP/crotonase-like_dom_sf"/>
</dbReference>
<feature type="domain" description="Peptidase S49" evidence="2">
    <location>
        <begin position="192"/>
        <end position="336"/>
    </location>
</feature>
<evidence type="ECO:0000256" key="1">
    <source>
        <dbReference type="ARBA" id="ARBA00008683"/>
    </source>
</evidence>
<dbReference type="AlphaFoldDB" id="A0A6H1ZY29"/>
<dbReference type="InterPro" id="IPR002142">
    <property type="entry name" value="Peptidase_S49"/>
</dbReference>
<reference evidence="3" key="1">
    <citation type="submission" date="2020-03" db="EMBL/GenBank/DDBJ databases">
        <title>The deep terrestrial virosphere.</title>
        <authorList>
            <person name="Holmfeldt K."/>
            <person name="Nilsson E."/>
            <person name="Simone D."/>
            <person name="Lopez-Fernandez M."/>
            <person name="Wu X."/>
            <person name="de Brujin I."/>
            <person name="Lundin D."/>
            <person name="Andersson A."/>
            <person name="Bertilsson S."/>
            <person name="Dopson M."/>
        </authorList>
    </citation>
    <scope>NUCLEOTIDE SEQUENCE</scope>
    <source>
        <strain evidence="3">TM448A02523</strain>
    </source>
</reference>
<dbReference type="CDD" id="cd07022">
    <property type="entry name" value="S49_Sppa_36K_type"/>
    <property type="match status" value="1"/>
</dbReference>
<gene>
    <name evidence="3" type="ORF">TM448A02523_0006</name>
</gene>
<proteinExistence type="inferred from homology"/>
<protein>
    <submittedName>
        <fullName evidence="3">Putative peptidase</fullName>
    </submittedName>
</protein>
<organism evidence="3">
    <name type="scientific">viral metagenome</name>
    <dbReference type="NCBI Taxonomy" id="1070528"/>
    <lineage>
        <taxon>unclassified sequences</taxon>
        <taxon>metagenomes</taxon>
        <taxon>organismal metagenomes</taxon>
    </lineage>
</organism>
<accession>A0A6H1ZY29</accession>
<dbReference type="Gene3D" id="3.90.226.10">
    <property type="entry name" value="2-enoyl-CoA Hydratase, Chain A, domain 1"/>
    <property type="match status" value="2"/>
</dbReference>
<dbReference type="InterPro" id="IPR033855">
    <property type="entry name" value="Protein_C"/>
</dbReference>
<dbReference type="Pfam" id="PF01343">
    <property type="entry name" value="Peptidase_S49"/>
    <property type="match status" value="1"/>
</dbReference>
<sequence>MPAPPRKGEKKADWISKCIAQLRNEGKDQDQAVAQCNSMYDQHMKKRRKNAEGCMKLMMDIIANRFWAMSKAECDSLLSTLHSKTTLDILAAFDDFEAFFFLFDDPEKEKEKVYKIEEGTAIFTIEGPLMKKAKGFFARLLGIQSVDDLRAGFIEAMGDPEVKTIFNQFSSPGGQVDGILDYAETVFKYRGTKPVMAFTDDHMASAAYWMAAPADYIVAGNETTTVGSIGVIANPHLDVTEALKRDGIKPYVFKAGKYKAVPSRFVPLSQDDINYIQGLLDHMYTAMVDSIAKYRGVSVESVLNMADGKIFVGSTALDVGLVDEIMTKEDALKKLRSS</sequence>
<dbReference type="EMBL" id="MT144319">
    <property type="protein sequence ID" value="QJA52175.1"/>
    <property type="molecule type" value="Genomic_DNA"/>
</dbReference>
<dbReference type="GO" id="GO:0008233">
    <property type="term" value="F:peptidase activity"/>
    <property type="evidence" value="ECO:0007669"/>
    <property type="project" value="InterPro"/>
</dbReference>
<dbReference type="GO" id="GO:0006508">
    <property type="term" value="P:proteolysis"/>
    <property type="evidence" value="ECO:0007669"/>
    <property type="project" value="InterPro"/>
</dbReference>